<comment type="similarity">
    <text evidence="1 4">Belongs to the antibiotic N-acetyltransferase family.</text>
</comment>
<reference evidence="5 6" key="1">
    <citation type="journal article" date="2015" name="Int. J. Syst. Evol. Microbiol.">
        <title>Sporolactobacillus shoreae sp. nov. and Sporolactobacillus spathodeae sp. nov., two spore-forming lactic acid bacteria isolated from tree barks in Thailand.</title>
        <authorList>
            <person name="Thamacharoensuk T."/>
            <person name="Kitahara M."/>
            <person name="Ohkuma M."/>
            <person name="Thongchul N."/>
            <person name="Tanasupawat S."/>
        </authorList>
    </citation>
    <scope>NUCLEOTIDE SEQUENCE [LARGE SCALE GENOMIC DNA]</scope>
    <source>
        <strain evidence="5 6">BK92</strain>
    </source>
</reference>
<evidence type="ECO:0000313" key="5">
    <source>
        <dbReference type="EMBL" id="TGA99029.1"/>
    </source>
</evidence>
<name>A0A4Z0GQK4_9BACL</name>
<dbReference type="EMBL" id="SRJD01000005">
    <property type="protein sequence ID" value="TGA99029.1"/>
    <property type="molecule type" value="Genomic_DNA"/>
</dbReference>
<protein>
    <recommendedName>
        <fullName evidence="4">Aminoglycoside N(3)-acetyltransferase</fullName>
        <ecNumber evidence="4">2.3.1.-</ecNumber>
    </recommendedName>
</protein>
<evidence type="ECO:0000256" key="2">
    <source>
        <dbReference type="ARBA" id="ARBA00022679"/>
    </source>
</evidence>
<dbReference type="PANTHER" id="PTHR11104:SF0">
    <property type="entry name" value="SPBETA PROPHAGE-DERIVED AMINOGLYCOSIDE N(3')-ACETYLTRANSFERASE-LIKE PROTEIN YOKD"/>
    <property type="match status" value="1"/>
</dbReference>
<dbReference type="GO" id="GO:0046353">
    <property type="term" value="F:aminoglycoside 3-N-acetyltransferase activity"/>
    <property type="evidence" value="ECO:0007669"/>
    <property type="project" value="UniProtKB-EC"/>
</dbReference>
<keyword evidence="6" id="KW-1185">Reference proteome</keyword>
<dbReference type="OrthoDB" id="7330654at2"/>
<keyword evidence="4" id="KW-0046">Antibiotic resistance</keyword>
<dbReference type="EC" id="2.3.1.-" evidence="4"/>
<comment type="catalytic activity">
    <reaction evidence="4">
        <text>a 2-deoxystreptamine antibiotic + acetyl-CoA = an N(3)-acetyl-2-deoxystreptamine antibiotic + CoA + H(+)</text>
        <dbReference type="Rhea" id="RHEA:12665"/>
        <dbReference type="ChEBI" id="CHEBI:15378"/>
        <dbReference type="ChEBI" id="CHEBI:57287"/>
        <dbReference type="ChEBI" id="CHEBI:57288"/>
        <dbReference type="ChEBI" id="CHEBI:57921"/>
        <dbReference type="ChEBI" id="CHEBI:77452"/>
        <dbReference type="EC" id="2.3.1.81"/>
    </reaction>
</comment>
<keyword evidence="3 4" id="KW-0012">Acyltransferase</keyword>
<evidence type="ECO:0000256" key="1">
    <source>
        <dbReference type="ARBA" id="ARBA00006383"/>
    </source>
</evidence>
<proteinExistence type="inferred from homology"/>
<dbReference type="PANTHER" id="PTHR11104">
    <property type="entry name" value="AMINOGLYCOSIDE N3-ACETYLTRANSFERASE"/>
    <property type="match status" value="1"/>
</dbReference>
<dbReference type="InterPro" id="IPR028345">
    <property type="entry name" value="Antibiotic_NAT-like"/>
</dbReference>
<dbReference type="GO" id="GO:0046677">
    <property type="term" value="P:response to antibiotic"/>
    <property type="evidence" value="ECO:0007669"/>
    <property type="project" value="UniProtKB-KW"/>
</dbReference>
<accession>A0A4Z0GQK4</accession>
<comment type="caution">
    <text evidence="5">The sequence shown here is derived from an EMBL/GenBank/DDBJ whole genome shotgun (WGS) entry which is preliminary data.</text>
</comment>
<evidence type="ECO:0000256" key="3">
    <source>
        <dbReference type="ARBA" id="ARBA00023315"/>
    </source>
</evidence>
<dbReference type="AlphaFoldDB" id="A0A4Z0GQK4"/>
<gene>
    <name evidence="5" type="ORF">E4665_06870</name>
</gene>
<dbReference type="Pfam" id="PF02522">
    <property type="entry name" value="Antibiotic_NAT"/>
    <property type="match status" value="1"/>
</dbReference>
<sequence length="276" mass="30938">MTELDAIKQTKTAITRSTLVRDLKQLGLKKGMTVIVHTSMSRIGWVCGGPVTVIEALQEVLTPGGTLVMPAHSADVSDPADWENPPVPKSWIQAIYQEMPPFDPERTPTLGMGRVAETFRKFPGVKRSSHPIYSFSAWGEARDRIVSGHPLDDGLGDQSPLAQIYQLNGQVLLLGVGFGNNTSMHLGECHSNKLKMITRQSPVILNGERRWVSYRDWDYHEERFSKIGQAFEKDAQETENLKTGIIGQADSLLMSQRAIVDFTADYLRKRWAGWFR</sequence>
<organism evidence="5 6">
    <name type="scientific">Sporolactobacillus shoreae</name>
    <dbReference type="NCBI Taxonomy" id="1465501"/>
    <lineage>
        <taxon>Bacteria</taxon>
        <taxon>Bacillati</taxon>
        <taxon>Bacillota</taxon>
        <taxon>Bacilli</taxon>
        <taxon>Bacillales</taxon>
        <taxon>Sporolactobacillaceae</taxon>
        <taxon>Sporolactobacillus</taxon>
    </lineage>
</organism>
<dbReference type="RefSeq" id="WP_135348049.1">
    <property type="nucleotide sequence ID" value="NZ_SRJD01000005.1"/>
</dbReference>
<evidence type="ECO:0000313" key="6">
    <source>
        <dbReference type="Proteomes" id="UP000298347"/>
    </source>
</evidence>
<dbReference type="Proteomes" id="UP000298347">
    <property type="component" value="Unassembled WGS sequence"/>
</dbReference>
<dbReference type="InterPro" id="IPR003679">
    <property type="entry name" value="Amioglycoside_AcTrfase"/>
</dbReference>
<keyword evidence="2 4" id="KW-0808">Transferase</keyword>
<dbReference type="SUPFAM" id="SSF110710">
    <property type="entry name" value="TTHA0583/YokD-like"/>
    <property type="match status" value="1"/>
</dbReference>
<evidence type="ECO:0000256" key="4">
    <source>
        <dbReference type="RuleBase" id="RU365031"/>
    </source>
</evidence>